<evidence type="ECO:0000313" key="2">
    <source>
        <dbReference type="EMBL" id="RDX96823.1"/>
    </source>
</evidence>
<feature type="compositionally biased region" description="Polar residues" evidence="1">
    <location>
        <begin position="47"/>
        <end position="56"/>
    </location>
</feature>
<feature type="region of interest" description="Disordered" evidence="1">
    <location>
        <begin position="47"/>
        <end position="104"/>
    </location>
</feature>
<organism evidence="2 3">
    <name type="scientific">Mucuna pruriens</name>
    <name type="common">Velvet bean</name>
    <name type="synonym">Dolichos pruriens</name>
    <dbReference type="NCBI Taxonomy" id="157652"/>
    <lineage>
        <taxon>Eukaryota</taxon>
        <taxon>Viridiplantae</taxon>
        <taxon>Streptophyta</taxon>
        <taxon>Embryophyta</taxon>
        <taxon>Tracheophyta</taxon>
        <taxon>Spermatophyta</taxon>
        <taxon>Magnoliopsida</taxon>
        <taxon>eudicotyledons</taxon>
        <taxon>Gunneridae</taxon>
        <taxon>Pentapetalae</taxon>
        <taxon>rosids</taxon>
        <taxon>fabids</taxon>
        <taxon>Fabales</taxon>
        <taxon>Fabaceae</taxon>
        <taxon>Papilionoideae</taxon>
        <taxon>50 kb inversion clade</taxon>
        <taxon>NPAAA clade</taxon>
        <taxon>indigoferoid/millettioid clade</taxon>
        <taxon>Phaseoleae</taxon>
        <taxon>Mucuna</taxon>
    </lineage>
</organism>
<evidence type="ECO:0000313" key="3">
    <source>
        <dbReference type="Proteomes" id="UP000257109"/>
    </source>
</evidence>
<dbReference type="EMBL" id="QJKJ01003808">
    <property type="protein sequence ID" value="RDX96823.1"/>
    <property type="molecule type" value="Genomic_DNA"/>
</dbReference>
<dbReference type="Proteomes" id="UP000257109">
    <property type="component" value="Unassembled WGS sequence"/>
</dbReference>
<name>A0A371H2D8_MUCPR</name>
<reference evidence="2" key="1">
    <citation type="submission" date="2018-05" db="EMBL/GenBank/DDBJ databases">
        <title>Draft genome of Mucuna pruriens seed.</title>
        <authorList>
            <person name="Nnadi N.E."/>
            <person name="Vos R."/>
            <person name="Hasami M.H."/>
            <person name="Devisetty U.K."/>
            <person name="Aguiy J.C."/>
        </authorList>
    </citation>
    <scope>NUCLEOTIDE SEQUENCE [LARGE SCALE GENOMIC DNA]</scope>
    <source>
        <strain evidence="2">JCA_2017</strain>
    </source>
</reference>
<protein>
    <submittedName>
        <fullName evidence="2">Uncharacterized protein</fullName>
    </submittedName>
</protein>
<feature type="non-terminal residue" evidence="2">
    <location>
        <position position="1"/>
    </location>
</feature>
<comment type="caution">
    <text evidence="2">The sequence shown here is derived from an EMBL/GenBank/DDBJ whole genome shotgun (WGS) entry which is preliminary data.</text>
</comment>
<gene>
    <name evidence="2" type="ORF">CR513_20476</name>
</gene>
<dbReference type="OrthoDB" id="989156at2759"/>
<keyword evidence="3" id="KW-1185">Reference proteome</keyword>
<dbReference type="AlphaFoldDB" id="A0A371H2D8"/>
<feature type="compositionally biased region" description="Basic and acidic residues" evidence="1">
    <location>
        <begin position="86"/>
        <end position="104"/>
    </location>
</feature>
<evidence type="ECO:0000256" key="1">
    <source>
        <dbReference type="SAM" id="MobiDB-lite"/>
    </source>
</evidence>
<proteinExistence type="predicted"/>
<accession>A0A371H2D8</accession>
<sequence length="148" mass="16371">MGTQGGINYNLELVPRQVEYPMVLPPSEEAITPFVIHGMECRIGNTSRKSNMLGRTSSRKDMNGGLDVARLRPATKHGSEVGSNKLDVDEKLDPGSMESEYRTSKRKLEAAVEAQAAAQKETEQECHLNVEIGKKARTEKEDWLKAAT</sequence>